<proteinExistence type="predicted"/>
<gene>
    <name evidence="1" type="ORF">GLAREA_11107</name>
</gene>
<protein>
    <submittedName>
        <fullName evidence="1">Uncharacterized protein</fullName>
    </submittedName>
</protein>
<dbReference type="HOGENOM" id="CLU_2757993_0_0_1"/>
<dbReference type="AlphaFoldDB" id="S3EAR0"/>
<accession>S3EAR0</accession>
<keyword evidence="2" id="KW-1185">Reference proteome</keyword>
<dbReference type="KEGG" id="glz:GLAREA_11107"/>
<dbReference type="RefSeq" id="XP_008077487.1">
    <property type="nucleotide sequence ID" value="XM_008079296.1"/>
</dbReference>
<reference evidence="1 2" key="1">
    <citation type="journal article" date="2013" name="BMC Genomics">
        <title>Genomics-driven discovery of the pneumocandin biosynthetic gene cluster in the fungus Glarea lozoyensis.</title>
        <authorList>
            <person name="Chen L."/>
            <person name="Yue Q."/>
            <person name="Zhang X."/>
            <person name="Xiang M."/>
            <person name="Wang C."/>
            <person name="Li S."/>
            <person name="Che Y."/>
            <person name="Ortiz-Lopez F.J."/>
            <person name="Bills G.F."/>
            <person name="Liu X."/>
            <person name="An Z."/>
        </authorList>
    </citation>
    <scope>NUCLEOTIDE SEQUENCE [LARGE SCALE GENOMIC DNA]</scope>
    <source>
        <strain evidence="2">ATCC 20868 / MF5171</strain>
    </source>
</reference>
<organism evidence="1 2">
    <name type="scientific">Glarea lozoyensis (strain ATCC 20868 / MF5171)</name>
    <dbReference type="NCBI Taxonomy" id="1116229"/>
    <lineage>
        <taxon>Eukaryota</taxon>
        <taxon>Fungi</taxon>
        <taxon>Dikarya</taxon>
        <taxon>Ascomycota</taxon>
        <taxon>Pezizomycotina</taxon>
        <taxon>Leotiomycetes</taxon>
        <taxon>Helotiales</taxon>
        <taxon>Helotiaceae</taxon>
        <taxon>Glarea</taxon>
    </lineage>
</organism>
<dbReference type="EMBL" id="KE145354">
    <property type="protein sequence ID" value="EPE35408.1"/>
    <property type="molecule type" value="Genomic_DNA"/>
</dbReference>
<dbReference type="GeneID" id="19470149"/>
<evidence type="ECO:0000313" key="2">
    <source>
        <dbReference type="Proteomes" id="UP000016922"/>
    </source>
</evidence>
<name>S3EAR0_GLAL2</name>
<sequence length="70" mass="7512">MDSYNEQFSAKTTKKDEGNFASWLCCFPSPFPVVVRFTPKVGTPGEGQCTSNFLRVSVTAAAGVHHSEGG</sequence>
<dbReference type="Proteomes" id="UP000016922">
    <property type="component" value="Unassembled WGS sequence"/>
</dbReference>
<evidence type="ECO:0000313" key="1">
    <source>
        <dbReference type="EMBL" id="EPE35408.1"/>
    </source>
</evidence>